<sequence>MGELRQNIRKLNAAVFVLLLPFLLSALLPQGFMPSLQKDQGFTVVLCTPDGMRTITLDADGKELPSGPMGGDEGKASNHCVFSGVGAVVVPVLASDSVLPVFASLASPFFAEASRPSSLERGQNGARAPPLGV</sequence>
<organism evidence="1 2">
    <name type="scientific">Roseibium alexandrii</name>
    <dbReference type="NCBI Taxonomy" id="388408"/>
    <lineage>
        <taxon>Bacteria</taxon>
        <taxon>Pseudomonadati</taxon>
        <taxon>Pseudomonadota</taxon>
        <taxon>Alphaproteobacteria</taxon>
        <taxon>Hyphomicrobiales</taxon>
        <taxon>Stappiaceae</taxon>
        <taxon>Roseibium</taxon>
    </lineage>
</organism>
<protein>
    <recommendedName>
        <fullName evidence="3">DUF2946 family protein</fullName>
    </recommendedName>
</protein>
<evidence type="ECO:0000313" key="1">
    <source>
        <dbReference type="EMBL" id="CTQ73810.1"/>
    </source>
</evidence>
<dbReference type="EMBL" id="CXWD01000015">
    <property type="protein sequence ID" value="CTQ73810.1"/>
    <property type="molecule type" value="Genomic_DNA"/>
</dbReference>
<evidence type="ECO:0000313" key="2">
    <source>
        <dbReference type="Proteomes" id="UP000053235"/>
    </source>
</evidence>
<keyword evidence="2" id="KW-1185">Reference proteome</keyword>
<dbReference type="InterPro" id="IPR021333">
    <property type="entry name" value="DUF2946"/>
</dbReference>
<name>A0A0M7AHX0_9HYPH</name>
<dbReference type="Pfam" id="PF11162">
    <property type="entry name" value="DUF2946"/>
    <property type="match status" value="1"/>
</dbReference>
<dbReference type="STRING" id="388408.LAX5112_03665"/>
<reference evidence="2" key="1">
    <citation type="submission" date="2015-07" db="EMBL/GenBank/DDBJ databases">
        <authorList>
            <person name="Rodrigo-Torres Lidia"/>
            <person name="Arahal R.David."/>
        </authorList>
    </citation>
    <scope>NUCLEOTIDE SEQUENCE [LARGE SCALE GENOMIC DNA]</scope>
    <source>
        <strain evidence="2">CECT 5112</strain>
    </source>
</reference>
<dbReference type="AlphaFoldDB" id="A0A0M7AHX0"/>
<dbReference type="Proteomes" id="UP000053235">
    <property type="component" value="Unassembled WGS sequence"/>
</dbReference>
<accession>A0A0M7AHX0</accession>
<gene>
    <name evidence="1" type="ORF">LAX5112_03665</name>
</gene>
<proteinExistence type="predicted"/>
<evidence type="ECO:0008006" key="3">
    <source>
        <dbReference type="Google" id="ProtNLM"/>
    </source>
</evidence>